<protein>
    <submittedName>
        <fullName evidence="1">Uncharacterized protein</fullName>
    </submittedName>
</protein>
<gene>
    <name evidence="1" type="ORF">S12H4_61792</name>
</gene>
<name>X1VWE2_9ZZZZ</name>
<feature type="non-terminal residue" evidence="1">
    <location>
        <position position="57"/>
    </location>
</feature>
<evidence type="ECO:0000313" key="1">
    <source>
        <dbReference type="EMBL" id="GAJ22801.1"/>
    </source>
</evidence>
<comment type="caution">
    <text evidence="1">The sequence shown here is derived from an EMBL/GenBank/DDBJ whole genome shotgun (WGS) entry which is preliminary data.</text>
</comment>
<reference evidence="1" key="1">
    <citation type="journal article" date="2014" name="Front. Microbiol.">
        <title>High frequency of phylogenetically diverse reductive dehalogenase-homologous genes in deep subseafloor sedimentary metagenomes.</title>
        <authorList>
            <person name="Kawai M."/>
            <person name="Futagami T."/>
            <person name="Toyoda A."/>
            <person name="Takaki Y."/>
            <person name="Nishi S."/>
            <person name="Hori S."/>
            <person name="Arai W."/>
            <person name="Tsubouchi T."/>
            <person name="Morono Y."/>
            <person name="Uchiyama I."/>
            <person name="Ito T."/>
            <person name="Fujiyama A."/>
            <person name="Inagaki F."/>
            <person name="Takami H."/>
        </authorList>
    </citation>
    <scope>NUCLEOTIDE SEQUENCE</scope>
    <source>
        <strain evidence="1">Expedition CK06-06</strain>
    </source>
</reference>
<sequence>MNKNTLINSFLRLFNKKCSKCKSRDTKVECYAGNPHAKNEKWKTGRQCDSCGNFWYS</sequence>
<dbReference type="EMBL" id="BARW01041155">
    <property type="protein sequence ID" value="GAJ22801.1"/>
    <property type="molecule type" value="Genomic_DNA"/>
</dbReference>
<accession>X1VWE2</accession>
<proteinExistence type="predicted"/>
<organism evidence="1">
    <name type="scientific">marine sediment metagenome</name>
    <dbReference type="NCBI Taxonomy" id="412755"/>
    <lineage>
        <taxon>unclassified sequences</taxon>
        <taxon>metagenomes</taxon>
        <taxon>ecological metagenomes</taxon>
    </lineage>
</organism>
<dbReference type="AlphaFoldDB" id="X1VWE2"/>